<dbReference type="AlphaFoldDB" id="A0A6G8JG48"/>
<organism evidence="1 2">
    <name type="scientific">Mannheimia granulomatis</name>
    <dbReference type="NCBI Taxonomy" id="85402"/>
    <lineage>
        <taxon>Bacteria</taxon>
        <taxon>Pseudomonadati</taxon>
        <taxon>Pseudomonadota</taxon>
        <taxon>Gammaproteobacteria</taxon>
        <taxon>Pasteurellales</taxon>
        <taxon>Pasteurellaceae</taxon>
        <taxon>Mannheimia</taxon>
    </lineage>
</organism>
<gene>
    <name evidence="1" type="ORF">A4G16_00440</name>
</gene>
<sequence>MKFNGEIDVLLKALGKYEGGKYNLFPQDANFNNSAYKIYFENIIAKAAKEGKAVNVNARFRI</sequence>
<dbReference type="KEGG" id="mgra:A4G16_00440"/>
<protein>
    <submittedName>
        <fullName evidence="1">Uncharacterized protein</fullName>
    </submittedName>
</protein>
<name>A0A6G8JG48_9PAST</name>
<dbReference type="EMBL" id="CP015030">
    <property type="protein sequence ID" value="QIM65953.1"/>
    <property type="molecule type" value="Genomic_DNA"/>
</dbReference>
<proteinExistence type="predicted"/>
<dbReference type="RefSeq" id="WP_027075094.1">
    <property type="nucleotide sequence ID" value="NZ_CP015030.1"/>
</dbReference>
<evidence type="ECO:0000313" key="1">
    <source>
        <dbReference type="EMBL" id="QIM65953.1"/>
    </source>
</evidence>
<accession>A0A6G8JG48</accession>
<reference evidence="1 2" key="1">
    <citation type="submission" date="2016-03" db="EMBL/GenBank/DDBJ databases">
        <authorList>
            <person name="Bojesen A.M."/>
            <person name="Planet P."/>
            <person name="Hansen M.J."/>
        </authorList>
    </citation>
    <scope>NUCLEOTIDE SEQUENCE [LARGE SCALE GENOMIC DNA]</scope>
    <source>
        <strain evidence="1 2">B 234/94</strain>
    </source>
</reference>
<dbReference type="Proteomes" id="UP000501366">
    <property type="component" value="Chromosome"/>
</dbReference>
<evidence type="ECO:0000313" key="2">
    <source>
        <dbReference type="Proteomes" id="UP000501366"/>
    </source>
</evidence>